<feature type="compositionally biased region" description="Polar residues" evidence="1">
    <location>
        <begin position="557"/>
        <end position="566"/>
    </location>
</feature>
<gene>
    <name evidence="3" type="ORF">AZI86_05890</name>
</gene>
<dbReference type="RefSeq" id="WP_061834139.1">
    <property type="nucleotide sequence ID" value="NZ_LUKE01000001.1"/>
</dbReference>
<keyword evidence="4" id="KW-1185">Reference proteome</keyword>
<feature type="region of interest" description="Disordered" evidence="1">
    <location>
        <begin position="438"/>
        <end position="493"/>
    </location>
</feature>
<evidence type="ECO:0000313" key="3">
    <source>
        <dbReference type="EMBL" id="KYG66575.1"/>
    </source>
</evidence>
<feature type="chain" id="PRO_5007573625" evidence="2">
    <location>
        <begin position="28"/>
        <end position="592"/>
    </location>
</feature>
<feature type="compositionally biased region" description="Polar residues" evidence="1">
    <location>
        <begin position="452"/>
        <end position="461"/>
    </location>
</feature>
<evidence type="ECO:0000313" key="4">
    <source>
        <dbReference type="Proteomes" id="UP000075320"/>
    </source>
</evidence>
<reference evidence="3 4" key="1">
    <citation type="submission" date="2016-03" db="EMBL/GenBank/DDBJ databases">
        <authorList>
            <person name="Ploux O."/>
        </authorList>
    </citation>
    <scope>NUCLEOTIDE SEQUENCE [LARGE SCALE GENOMIC DNA]</scope>
    <source>
        <strain evidence="3 4">R0</strain>
    </source>
</reference>
<protein>
    <submittedName>
        <fullName evidence="3">Uncharacterized protein</fullName>
    </submittedName>
</protein>
<evidence type="ECO:0000256" key="2">
    <source>
        <dbReference type="SAM" id="SignalP"/>
    </source>
</evidence>
<accession>A0A150WQU6</accession>
<dbReference type="Proteomes" id="UP000075320">
    <property type="component" value="Unassembled WGS sequence"/>
</dbReference>
<feature type="compositionally biased region" description="Basic and acidic residues" evidence="1">
    <location>
        <begin position="573"/>
        <end position="585"/>
    </location>
</feature>
<dbReference type="EMBL" id="LUKE01000001">
    <property type="protein sequence ID" value="KYG66575.1"/>
    <property type="molecule type" value="Genomic_DNA"/>
</dbReference>
<evidence type="ECO:0000256" key="1">
    <source>
        <dbReference type="SAM" id="MobiDB-lite"/>
    </source>
</evidence>
<organism evidence="3 4">
    <name type="scientific">Bdellovibrio bacteriovorus</name>
    <dbReference type="NCBI Taxonomy" id="959"/>
    <lineage>
        <taxon>Bacteria</taxon>
        <taxon>Pseudomonadati</taxon>
        <taxon>Bdellovibrionota</taxon>
        <taxon>Bdellovibrionia</taxon>
        <taxon>Bdellovibrionales</taxon>
        <taxon>Pseudobdellovibrionaceae</taxon>
        <taxon>Bdellovibrio</taxon>
    </lineage>
</organism>
<feature type="compositionally biased region" description="Gly residues" evidence="1">
    <location>
        <begin position="476"/>
        <end position="491"/>
    </location>
</feature>
<comment type="caution">
    <text evidence="3">The sequence shown here is derived from an EMBL/GenBank/DDBJ whole genome shotgun (WGS) entry which is preliminary data.</text>
</comment>
<keyword evidence="2" id="KW-0732">Signal</keyword>
<name>A0A150WQU6_BDEBC</name>
<dbReference type="AlphaFoldDB" id="A0A150WQU6"/>
<feature type="region of interest" description="Disordered" evidence="1">
    <location>
        <begin position="544"/>
        <end position="592"/>
    </location>
</feature>
<feature type="region of interest" description="Disordered" evidence="1">
    <location>
        <begin position="64"/>
        <end position="164"/>
    </location>
</feature>
<feature type="compositionally biased region" description="Basic and acidic residues" evidence="1">
    <location>
        <begin position="79"/>
        <end position="88"/>
    </location>
</feature>
<proteinExistence type="predicted"/>
<sequence length="592" mass="59585">MNLFMRSVSILASAAFLSLAPVSFALASTQDAANDNTAGVTLTVDPNLPIPNENCDAYFSCKQNSSTSSRCKLPNGLSKCEKKGKDGSDPQPTNSGQGTGGNPDQNQNSNEEQPQQASSGSSSANCNDTSSDPENTQAKNKGTLKNKGADVGVADKPGVGKKSACQQINGSFDQRARQAYQQGEVGKKGLSGTNFPALEKDLQEYAKNREACLTNQAGAANQCLEGLSPNTDQAAAGVNNVLGQVGQNASDTCGKFSKAMDLAKAGLAAFNGQCGAAKGGCSSSCSKATSGLAALKKKAQAAMSSANCSQAVTPEQQAACPALLEAYKSALQEGIQAAEQEMDSKDPEAVAGKQSLCDKKYTANIGSALQGIMSMLAGMKQGSKCEEETDGTAEQLGTLADKCMQPENASLPECICKANPRTVGCSAAYQSMSANGKNELGGGINDKANVDPSGNSGTLDNNGLGGMEQAARSPSGDGGAGAPMGGGGAGIGSSTVGNGNGAGGGEGAGGKGLNTNILGGAGGGGAGGGAWGAGGAGDKYRQYLPGGAKDPAKALAGQQSWKNEVTGQGGKSNWEKVKDRYRDNKSTLLNQN</sequence>
<feature type="compositionally biased region" description="Low complexity" evidence="1">
    <location>
        <begin position="102"/>
        <end position="132"/>
    </location>
</feature>
<feature type="signal peptide" evidence="2">
    <location>
        <begin position="1"/>
        <end position="27"/>
    </location>
</feature>